<dbReference type="OrthoDB" id="4147969at2759"/>
<evidence type="ECO:0000256" key="2">
    <source>
        <dbReference type="ARBA" id="ARBA00023043"/>
    </source>
</evidence>
<comment type="caution">
    <text evidence="4">The sequence shown here is derived from an EMBL/GenBank/DDBJ whole genome shotgun (WGS) entry which is preliminary data.</text>
</comment>
<dbReference type="InterPro" id="IPR002110">
    <property type="entry name" value="Ankyrin_rpt"/>
</dbReference>
<reference evidence="4 5" key="1">
    <citation type="submission" date="2013-03" db="EMBL/GenBank/DDBJ databases">
        <title>The Genome Sequence of Cladophialophora psammophila CBS 110553.</title>
        <authorList>
            <consortium name="The Broad Institute Genomics Platform"/>
            <person name="Cuomo C."/>
            <person name="de Hoog S."/>
            <person name="Gorbushina A."/>
            <person name="Walker B."/>
            <person name="Young S.K."/>
            <person name="Zeng Q."/>
            <person name="Gargeya S."/>
            <person name="Fitzgerald M."/>
            <person name="Haas B."/>
            <person name="Abouelleil A."/>
            <person name="Allen A.W."/>
            <person name="Alvarado L."/>
            <person name="Arachchi H.M."/>
            <person name="Berlin A.M."/>
            <person name="Chapman S.B."/>
            <person name="Gainer-Dewar J."/>
            <person name="Goldberg J."/>
            <person name="Griggs A."/>
            <person name="Gujja S."/>
            <person name="Hansen M."/>
            <person name="Howarth C."/>
            <person name="Imamovic A."/>
            <person name="Ireland A."/>
            <person name="Larimer J."/>
            <person name="McCowan C."/>
            <person name="Murphy C."/>
            <person name="Pearson M."/>
            <person name="Poon T.W."/>
            <person name="Priest M."/>
            <person name="Roberts A."/>
            <person name="Saif S."/>
            <person name="Shea T."/>
            <person name="Sisk P."/>
            <person name="Sykes S."/>
            <person name="Wortman J."/>
            <person name="Nusbaum C."/>
            <person name="Birren B."/>
        </authorList>
    </citation>
    <scope>NUCLEOTIDE SEQUENCE [LARGE SCALE GENOMIC DNA]</scope>
    <source>
        <strain evidence="4 5">CBS 110553</strain>
    </source>
</reference>
<organism evidence="4 5">
    <name type="scientific">Cladophialophora psammophila CBS 110553</name>
    <dbReference type="NCBI Taxonomy" id="1182543"/>
    <lineage>
        <taxon>Eukaryota</taxon>
        <taxon>Fungi</taxon>
        <taxon>Dikarya</taxon>
        <taxon>Ascomycota</taxon>
        <taxon>Pezizomycotina</taxon>
        <taxon>Eurotiomycetes</taxon>
        <taxon>Chaetothyriomycetidae</taxon>
        <taxon>Chaetothyriales</taxon>
        <taxon>Herpotrichiellaceae</taxon>
        <taxon>Cladophialophora</taxon>
    </lineage>
</organism>
<dbReference type="Gene3D" id="1.25.40.20">
    <property type="entry name" value="Ankyrin repeat-containing domain"/>
    <property type="match status" value="1"/>
</dbReference>
<evidence type="ECO:0000313" key="5">
    <source>
        <dbReference type="Proteomes" id="UP000019471"/>
    </source>
</evidence>
<keyword evidence="5" id="KW-1185">Reference proteome</keyword>
<proteinExistence type="predicted"/>
<dbReference type="AlphaFoldDB" id="W9WNV6"/>
<keyword evidence="1" id="KW-0677">Repeat</keyword>
<dbReference type="Pfam" id="PF12796">
    <property type="entry name" value="Ank_2"/>
    <property type="match status" value="1"/>
</dbReference>
<dbReference type="Proteomes" id="UP000019471">
    <property type="component" value="Unassembled WGS sequence"/>
</dbReference>
<evidence type="ECO:0000313" key="4">
    <source>
        <dbReference type="EMBL" id="EXJ66685.1"/>
    </source>
</evidence>
<protein>
    <submittedName>
        <fullName evidence="4">Uncharacterized protein</fullName>
    </submittedName>
</protein>
<evidence type="ECO:0000256" key="1">
    <source>
        <dbReference type="ARBA" id="ARBA00022737"/>
    </source>
</evidence>
<sequence>MSFGFSLGDLVTVPQFAWNVYHTCKNSPSEARVMASELFALCGILQTLGDGRVHYMRTLAESERLRLLSAYNVCRDVLQDVSTTLRRHSELIKDNPHLFARLKWGAEDVPALRLRIISSTSLLTALQSSRQSLLESRMEGKVDEILARLGASPCERIQSQSRLNMLEIEGKAQHLLLANGNETSFATLPQLHQSSFPRLVAFTKDTQAPVLLQPSELRPTSSSRLRVSLTSPFSHSKPSTAKADALPRAAAASNLRKLQHLLASGYPVDHLDSNHGYTALHNAGMSGSLTTLTLLLSHCASVSTPDVNGATALHHAAQNGHVDASLLLIQNGAEIDAVDSAGHAPLFYALQNGHLSVANALLGRGAKMGLVEDRERTHDYWASRLALYFDNAGADKRNYPRLTIGDNNHGDE</sequence>
<dbReference type="EMBL" id="AMGX01000019">
    <property type="protein sequence ID" value="EXJ66685.1"/>
    <property type="molecule type" value="Genomic_DNA"/>
</dbReference>
<dbReference type="RefSeq" id="XP_007749122.1">
    <property type="nucleotide sequence ID" value="XM_007750932.1"/>
</dbReference>
<feature type="repeat" description="ANK" evidence="3">
    <location>
        <begin position="341"/>
        <end position="373"/>
    </location>
</feature>
<dbReference type="PANTHER" id="PTHR24198:SF193">
    <property type="match status" value="1"/>
</dbReference>
<dbReference type="InterPro" id="IPR036770">
    <property type="entry name" value="Ankyrin_rpt-contain_sf"/>
</dbReference>
<dbReference type="PROSITE" id="PS50088">
    <property type="entry name" value="ANK_REPEAT"/>
    <property type="match status" value="3"/>
</dbReference>
<dbReference type="HOGENOM" id="CLU_683450_0_0_1"/>
<keyword evidence="2 3" id="KW-0040">ANK repeat</keyword>
<dbReference type="GeneID" id="19195049"/>
<name>W9WNV6_9EURO</name>
<dbReference type="SMART" id="SM00248">
    <property type="entry name" value="ANK"/>
    <property type="match status" value="3"/>
</dbReference>
<dbReference type="PANTHER" id="PTHR24198">
    <property type="entry name" value="ANKYRIN REPEAT AND PROTEIN KINASE DOMAIN-CONTAINING PROTEIN"/>
    <property type="match status" value="1"/>
</dbReference>
<evidence type="ECO:0000256" key="3">
    <source>
        <dbReference type="PROSITE-ProRule" id="PRU00023"/>
    </source>
</evidence>
<gene>
    <name evidence="4" type="ORF">A1O5_10356</name>
</gene>
<dbReference type="SUPFAM" id="SSF48403">
    <property type="entry name" value="Ankyrin repeat"/>
    <property type="match status" value="1"/>
</dbReference>
<feature type="repeat" description="ANK" evidence="3">
    <location>
        <begin position="308"/>
        <end position="340"/>
    </location>
</feature>
<feature type="repeat" description="ANK" evidence="3">
    <location>
        <begin position="275"/>
        <end position="307"/>
    </location>
</feature>
<dbReference type="PROSITE" id="PS50297">
    <property type="entry name" value="ANK_REP_REGION"/>
    <property type="match status" value="3"/>
</dbReference>
<accession>W9WNV6</accession>
<dbReference type="STRING" id="1182543.W9WNV6"/>